<dbReference type="SUPFAM" id="SSF55874">
    <property type="entry name" value="ATPase domain of HSP90 chaperone/DNA topoisomerase II/histidine kinase"/>
    <property type="match status" value="1"/>
</dbReference>
<dbReference type="InterPro" id="IPR011495">
    <property type="entry name" value="Sig_transdc_His_kin_sub2_dim/P"/>
</dbReference>
<evidence type="ECO:0000256" key="1">
    <source>
        <dbReference type="ARBA" id="ARBA00000085"/>
    </source>
</evidence>
<organism evidence="12 13">
    <name type="scientific">Methanoplanus limicola DSM 2279</name>
    <dbReference type="NCBI Taxonomy" id="937775"/>
    <lineage>
        <taxon>Archaea</taxon>
        <taxon>Methanobacteriati</taxon>
        <taxon>Methanobacteriota</taxon>
        <taxon>Stenosarchaea group</taxon>
        <taxon>Methanomicrobia</taxon>
        <taxon>Methanomicrobiales</taxon>
        <taxon>Methanomicrobiaceae</taxon>
        <taxon>Methanoplanus</taxon>
    </lineage>
</organism>
<evidence type="ECO:0000256" key="5">
    <source>
        <dbReference type="ARBA" id="ARBA00022741"/>
    </source>
</evidence>
<dbReference type="OrthoDB" id="135748at2157"/>
<keyword evidence="13" id="KW-1185">Reference proteome</keyword>
<dbReference type="InterPro" id="IPR003594">
    <property type="entry name" value="HATPase_dom"/>
</dbReference>
<dbReference type="InParanoid" id="H1Z0K2"/>
<evidence type="ECO:0000313" key="13">
    <source>
        <dbReference type="Proteomes" id="UP000005741"/>
    </source>
</evidence>
<feature type="transmembrane region" description="Helical" evidence="9">
    <location>
        <begin position="95"/>
        <end position="113"/>
    </location>
</feature>
<dbReference type="RefSeq" id="WP_004077002.1">
    <property type="nucleotide sequence ID" value="NZ_CM001436.1"/>
</dbReference>
<keyword evidence="5" id="KW-0547">Nucleotide-binding</keyword>
<feature type="domain" description="PAC" evidence="11">
    <location>
        <begin position="185"/>
        <end position="240"/>
    </location>
</feature>
<evidence type="ECO:0000259" key="11">
    <source>
        <dbReference type="PROSITE" id="PS50113"/>
    </source>
</evidence>
<dbReference type="HOGENOM" id="CLU_000445_114_57_2"/>
<keyword evidence="3" id="KW-0597">Phosphoprotein</keyword>
<dbReference type="STRING" id="937775.Metlim_1148"/>
<dbReference type="Pfam" id="PF07568">
    <property type="entry name" value="HisKA_2"/>
    <property type="match status" value="1"/>
</dbReference>
<feature type="domain" description="PAS" evidence="10">
    <location>
        <begin position="115"/>
        <end position="171"/>
    </location>
</feature>
<reference evidence="12 13" key="1">
    <citation type="submission" date="2011-10" db="EMBL/GenBank/DDBJ databases">
        <title>The Improved High-Quality Draft genome of Methanoplanus limicola DSM 2279.</title>
        <authorList>
            <consortium name="US DOE Joint Genome Institute (JGI-PGF)"/>
            <person name="Lucas S."/>
            <person name="Copeland A."/>
            <person name="Lapidus A."/>
            <person name="Glavina del Rio T."/>
            <person name="Dalin E."/>
            <person name="Tice H."/>
            <person name="Bruce D."/>
            <person name="Goodwin L."/>
            <person name="Pitluck S."/>
            <person name="Peters L."/>
            <person name="Mikhailova N."/>
            <person name="Lu M."/>
            <person name="Kyrpides N."/>
            <person name="Mavromatis K."/>
            <person name="Ivanova N."/>
            <person name="Markowitz V."/>
            <person name="Cheng J.-F."/>
            <person name="Hugenholtz P."/>
            <person name="Woyke T."/>
            <person name="Wu D."/>
            <person name="Wirth R."/>
            <person name="Brambilla E.-M."/>
            <person name="Klenk H.-P."/>
            <person name="Eisen J.A."/>
        </authorList>
    </citation>
    <scope>NUCLEOTIDE SEQUENCE [LARGE SCALE GENOMIC DNA]</scope>
    <source>
        <strain evidence="12 13">DSM 2279</strain>
    </source>
</reference>
<dbReference type="InterPro" id="IPR000014">
    <property type="entry name" value="PAS"/>
</dbReference>
<keyword evidence="4" id="KW-0808">Transferase</keyword>
<dbReference type="InterPro" id="IPR000700">
    <property type="entry name" value="PAS-assoc_C"/>
</dbReference>
<dbReference type="Pfam" id="PF13426">
    <property type="entry name" value="PAS_9"/>
    <property type="match status" value="1"/>
</dbReference>
<evidence type="ECO:0000256" key="2">
    <source>
        <dbReference type="ARBA" id="ARBA00012438"/>
    </source>
</evidence>
<evidence type="ECO:0000259" key="10">
    <source>
        <dbReference type="PROSITE" id="PS50112"/>
    </source>
</evidence>
<dbReference type="Pfam" id="PF02518">
    <property type="entry name" value="HATPase_c"/>
    <property type="match status" value="1"/>
</dbReference>
<dbReference type="Proteomes" id="UP000005741">
    <property type="component" value="Chromosome"/>
</dbReference>
<feature type="transmembrane region" description="Helical" evidence="9">
    <location>
        <begin position="17"/>
        <end position="37"/>
    </location>
</feature>
<dbReference type="GO" id="GO:0005524">
    <property type="term" value="F:ATP binding"/>
    <property type="evidence" value="ECO:0007669"/>
    <property type="project" value="UniProtKB-KW"/>
</dbReference>
<keyword evidence="9" id="KW-1133">Transmembrane helix</keyword>
<dbReference type="Gene3D" id="3.30.450.20">
    <property type="entry name" value="PAS domain"/>
    <property type="match status" value="1"/>
</dbReference>
<evidence type="ECO:0000256" key="8">
    <source>
        <dbReference type="ARBA" id="ARBA00023026"/>
    </source>
</evidence>
<name>H1Z0K2_9EURY</name>
<dbReference type="PROSITE" id="PS50112">
    <property type="entry name" value="PAS"/>
    <property type="match status" value="1"/>
</dbReference>
<dbReference type="CDD" id="cd00130">
    <property type="entry name" value="PAS"/>
    <property type="match status" value="1"/>
</dbReference>
<comment type="catalytic activity">
    <reaction evidence="1">
        <text>ATP + protein L-histidine = ADP + protein N-phospho-L-histidine.</text>
        <dbReference type="EC" id="2.7.13.3"/>
    </reaction>
</comment>
<keyword evidence="9" id="KW-0472">Membrane</keyword>
<evidence type="ECO:0000256" key="9">
    <source>
        <dbReference type="SAM" id="Phobius"/>
    </source>
</evidence>
<protein>
    <recommendedName>
        <fullName evidence="2">histidine kinase</fullName>
        <ecNumber evidence="2">2.7.13.3</ecNumber>
    </recommendedName>
</protein>
<keyword evidence="7" id="KW-0067">ATP-binding</keyword>
<evidence type="ECO:0000256" key="3">
    <source>
        <dbReference type="ARBA" id="ARBA00022553"/>
    </source>
</evidence>
<accession>H1Z0K2</accession>
<dbReference type="GO" id="GO:0004673">
    <property type="term" value="F:protein histidine kinase activity"/>
    <property type="evidence" value="ECO:0007669"/>
    <property type="project" value="UniProtKB-EC"/>
</dbReference>
<dbReference type="InterPro" id="IPR036890">
    <property type="entry name" value="HATPase_C_sf"/>
</dbReference>
<dbReference type="SUPFAM" id="SSF55785">
    <property type="entry name" value="PYP-like sensor domain (PAS domain)"/>
    <property type="match status" value="1"/>
</dbReference>
<dbReference type="AlphaFoldDB" id="H1Z0K2"/>
<dbReference type="EMBL" id="CM001436">
    <property type="protein sequence ID" value="EHQ35259.1"/>
    <property type="molecule type" value="Genomic_DNA"/>
</dbReference>
<gene>
    <name evidence="12" type="ORF">Metlim_1148</name>
</gene>
<evidence type="ECO:0000256" key="6">
    <source>
        <dbReference type="ARBA" id="ARBA00022777"/>
    </source>
</evidence>
<dbReference type="Gene3D" id="3.30.565.10">
    <property type="entry name" value="Histidine kinase-like ATPase, C-terminal domain"/>
    <property type="match status" value="1"/>
</dbReference>
<proteinExistence type="predicted"/>
<dbReference type="PANTHER" id="PTHR41523">
    <property type="entry name" value="TWO-COMPONENT SYSTEM SENSOR PROTEIN"/>
    <property type="match status" value="1"/>
</dbReference>
<dbReference type="PROSITE" id="PS50113">
    <property type="entry name" value="PAC"/>
    <property type="match status" value="1"/>
</dbReference>
<dbReference type="InterPro" id="IPR035965">
    <property type="entry name" value="PAS-like_dom_sf"/>
</dbReference>
<dbReference type="PANTHER" id="PTHR41523:SF8">
    <property type="entry name" value="ETHYLENE RESPONSE SENSOR PROTEIN"/>
    <property type="match status" value="1"/>
</dbReference>
<keyword evidence="8" id="KW-0843">Virulence</keyword>
<evidence type="ECO:0000313" key="12">
    <source>
        <dbReference type="EMBL" id="EHQ35259.1"/>
    </source>
</evidence>
<evidence type="ECO:0000256" key="4">
    <source>
        <dbReference type="ARBA" id="ARBA00022679"/>
    </source>
</evidence>
<dbReference type="SMART" id="SM00091">
    <property type="entry name" value="PAS"/>
    <property type="match status" value="1"/>
</dbReference>
<dbReference type="NCBIfam" id="TIGR00229">
    <property type="entry name" value="sensory_box"/>
    <property type="match status" value="1"/>
</dbReference>
<sequence length="454" mass="51611">MDLLSLKKMFTSKDFRWMVFIIVLTILAFVVNYFSYFYDITDSASNLFLLPIIIATFYYRKKGFIFSLVIISLFLSMLSVIDPDPYLIINTGDNAIIMVGTAGIVTLMSVALGKTENKYRLLFETSPSPLITILPGGNVSEINRKFMENFGYAADDIVGEDFQALPLIPDECKDVASGLISCFSENSGQEFINVISKKGDVHFCKAFSAPLFSDEGKNEGFIVSLTDITENIIAQRKIETSLREKETLLKEVHHRVKNNLQIIVAMISLQIRRTDDYDTIRILRDFRNRVYTMARVHENLYQSDSLSEINVKNFLRNLGRDVIVQYTLPDRNIGLKVNVEGDPEMDLDMIIPLALITNELMTNSLKYAFSEGETGDIKLSFSEEGGEYFVYRYSDNGTINRDLIFNQEKSGLGMKIINSLVDQLNGDFDITPDYKEIIIKFPNKIYYSNSHSQG</sequence>
<keyword evidence="9" id="KW-0812">Transmembrane</keyword>
<dbReference type="EC" id="2.7.13.3" evidence="2"/>
<feature type="transmembrane region" description="Helical" evidence="9">
    <location>
        <begin position="64"/>
        <end position="83"/>
    </location>
</feature>
<evidence type="ECO:0000256" key="7">
    <source>
        <dbReference type="ARBA" id="ARBA00022840"/>
    </source>
</evidence>
<keyword evidence="6 12" id="KW-0418">Kinase</keyword>